<sequence>MEDQNKRDMTVFHQICEVNELDPNAITEKAKERFPEKFENGPNVERLIWTALNHRAGALIQDLDQSADSDGDKAAYSIDGDPAAPGFVVNEENIRSQYSPEVAEKIIDALGQVQMPIRA</sequence>
<organism evidence="1 2">
    <name type="scientific">Pontibacter korlensis</name>
    <dbReference type="NCBI Taxonomy" id="400092"/>
    <lineage>
        <taxon>Bacteria</taxon>
        <taxon>Pseudomonadati</taxon>
        <taxon>Bacteroidota</taxon>
        <taxon>Cytophagia</taxon>
        <taxon>Cytophagales</taxon>
        <taxon>Hymenobacteraceae</taxon>
        <taxon>Pontibacter</taxon>
    </lineage>
</organism>
<dbReference type="Proteomes" id="UP000033109">
    <property type="component" value="Chromosome"/>
</dbReference>
<name>A0A0E3UX86_9BACT</name>
<dbReference type="EMBL" id="CP009621">
    <property type="protein sequence ID" value="AKD04017.1"/>
    <property type="molecule type" value="Genomic_DNA"/>
</dbReference>
<dbReference type="PATRIC" id="fig|400092.3.peg.3065"/>
<evidence type="ECO:0000313" key="1">
    <source>
        <dbReference type="EMBL" id="AKD04017.1"/>
    </source>
</evidence>
<dbReference type="AlphaFoldDB" id="A0A0E3UX86"/>
<dbReference type="RefSeq" id="WP_046311550.1">
    <property type="nucleotide sequence ID" value="NZ_CBCSCY010000017.1"/>
</dbReference>
<reference evidence="1 2" key="1">
    <citation type="journal article" date="2015" name="Sci. Rep.">
        <title>Unraveling adaptation of Pontibacter korlensis to radiation and infertility in desert through complete genome and comparative transcriptomic analysis.</title>
        <authorList>
            <person name="Dai J."/>
            <person name="Dai W."/>
            <person name="Qiu C."/>
            <person name="Yang Z."/>
            <person name="Zhang Y."/>
            <person name="Zhou M."/>
            <person name="Zhang L."/>
            <person name="Fang C."/>
            <person name="Gao Q."/>
            <person name="Yang Q."/>
            <person name="Li X."/>
            <person name="Wang Z."/>
            <person name="Wang Z."/>
            <person name="Jia Z."/>
            <person name="Chen X."/>
        </authorList>
    </citation>
    <scope>NUCLEOTIDE SEQUENCE [LARGE SCALE GENOMIC DNA]</scope>
    <source>
        <strain evidence="1 2">X14-1T</strain>
    </source>
</reference>
<dbReference type="HOGENOM" id="CLU_2059229_0_0_10"/>
<gene>
    <name evidence="1" type="ORF">PKOR_14070</name>
</gene>
<dbReference type="KEGG" id="pko:PKOR_14070"/>
<dbReference type="OrthoDB" id="853583at2"/>
<keyword evidence="2" id="KW-1185">Reference proteome</keyword>
<evidence type="ECO:0000313" key="2">
    <source>
        <dbReference type="Proteomes" id="UP000033109"/>
    </source>
</evidence>
<accession>A0A0E3UX86</accession>
<protein>
    <submittedName>
        <fullName evidence="1">Uncharacterized protein</fullName>
    </submittedName>
</protein>
<proteinExistence type="predicted"/>